<dbReference type="Pfam" id="PF08379">
    <property type="entry name" value="Bact_transglu_N"/>
    <property type="match status" value="1"/>
</dbReference>
<sequence length="274" mass="29489">MRLAISHTTRYTFSGPVAHGLQRLRLTPLSWGGQSVESWAIDLEGARHEASYDDENGNHVTLISFVPGVREVVIACKGVVLTADNAGIVGKQRGHLPLWHFTEQTRLTRGGARMKALVAALQEGLAAGEDTLARLHALSDRVREAVVYEPGHTDVASTAEQVLEAGRGVCQDQAHVFIGAARMLGIPARYASGYLMMDDRVEQDASHAWAEAYVAGLGWVGFDVANAICPDARYVHLATGSDYTAAAPITGIGYGARDEAMEVSLAVEQQRVEQ</sequence>
<proteinExistence type="predicted"/>
<dbReference type="PANTHER" id="PTHR33490">
    <property type="entry name" value="BLR5614 PROTEIN-RELATED"/>
    <property type="match status" value="1"/>
</dbReference>
<organism evidence="2 3">
    <name type="scientific">Novosphingobium pituita</name>
    <dbReference type="NCBI Taxonomy" id="3056842"/>
    <lineage>
        <taxon>Bacteria</taxon>
        <taxon>Pseudomonadati</taxon>
        <taxon>Pseudomonadota</taxon>
        <taxon>Alphaproteobacteria</taxon>
        <taxon>Sphingomonadales</taxon>
        <taxon>Sphingomonadaceae</taxon>
        <taxon>Novosphingobium</taxon>
    </lineage>
</organism>
<dbReference type="InterPro" id="IPR013589">
    <property type="entry name" value="Bac_transglu_N"/>
</dbReference>
<dbReference type="InterPro" id="IPR038765">
    <property type="entry name" value="Papain-like_cys_pep_sf"/>
</dbReference>
<dbReference type="EMBL" id="BTFW01000001">
    <property type="protein sequence ID" value="GMM61846.1"/>
    <property type="molecule type" value="Genomic_DNA"/>
</dbReference>
<dbReference type="Proteomes" id="UP001187221">
    <property type="component" value="Unassembled WGS sequence"/>
</dbReference>
<dbReference type="Gene3D" id="3.10.620.30">
    <property type="match status" value="1"/>
</dbReference>
<name>A0ABQ6PAM5_9SPHN</name>
<reference evidence="2 3" key="1">
    <citation type="submission" date="2023-06" db="EMBL/GenBank/DDBJ databases">
        <title>Draft genome sequence of Novosphingobium sp. strain IK01.</title>
        <authorList>
            <person name="Hatamoto M."/>
            <person name="Ikarashi T."/>
            <person name="Yamaguchi T."/>
        </authorList>
    </citation>
    <scope>NUCLEOTIDE SEQUENCE [LARGE SCALE GENOMIC DNA]</scope>
    <source>
        <strain evidence="2 3">IK01</strain>
    </source>
</reference>
<protein>
    <submittedName>
        <fullName evidence="2">Transglutaminase family protein</fullName>
    </submittedName>
</protein>
<gene>
    <name evidence="2" type="ORF">NUTIK01_26230</name>
</gene>
<dbReference type="SMART" id="SM00460">
    <property type="entry name" value="TGc"/>
    <property type="match status" value="1"/>
</dbReference>
<evidence type="ECO:0000313" key="2">
    <source>
        <dbReference type="EMBL" id="GMM61846.1"/>
    </source>
</evidence>
<dbReference type="PANTHER" id="PTHR33490:SF6">
    <property type="entry name" value="SLL1049 PROTEIN"/>
    <property type="match status" value="1"/>
</dbReference>
<dbReference type="RefSeq" id="WP_317975493.1">
    <property type="nucleotide sequence ID" value="NZ_BTFW01000001.1"/>
</dbReference>
<dbReference type="Pfam" id="PF01841">
    <property type="entry name" value="Transglut_core"/>
    <property type="match status" value="1"/>
</dbReference>
<keyword evidence="3" id="KW-1185">Reference proteome</keyword>
<comment type="caution">
    <text evidence="2">The sequence shown here is derived from an EMBL/GenBank/DDBJ whole genome shotgun (WGS) entry which is preliminary data.</text>
</comment>
<accession>A0ABQ6PAM5</accession>
<evidence type="ECO:0000313" key="3">
    <source>
        <dbReference type="Proteomes" id="UP001187221"/>
    </source>
</evidence>
<dbReference type="SUPFAM" id="SSF54001">
    <property type="entry name" value="Cysteine proteinases"/>
    <property type="match status" value="1"/>
</dbReference>
<evidence type="ECO:0000259" key="1">
    <source>
        <dbReference type="SMART" id="SM00460"/>
    </source>
</evidence>
<feature type="domain" description="Transglutaminase-like" evidence="1">
    <location>
        <begin position="162"/>
        <end position="226"/>
    </location>
</feature>
<dbReference type="InterPro" id="IPR002931">
    <property type="entry name" value="Transglutaminase-like"/>
</dbReference>